<name>A0ABU6QZ92_9FABA</name>
<keyword evidence="2" id="KW-1185">Reference proteome</keyword>
<gene>
    <name evidence="1" type="ORF">PIB30_103690</name>
</gene>
<protein>
    <submittedName>
        <fullName evidence="1">Uncharacterized protein</fullName>
    </submittedName>
</protein>
<comment type="caution">
    <text evidence="1">The sequence shown here is derived from an EMBL/GenBank/DDBJ whole genome shotgun (WGS) entry which is preliminary data.</text>
</comment>
<dbReference type="EMBL" id="JASCZI010003421">
    <property type="protein sequence ID" value="MED6116811.1"/>
    <property type="molecule type" value="Genomic_DNA"/>
</dbReference>
<organism evidence="1 2">
    <name type="scientific">Stylosanthes scabra</name>
    <dbReference type="NCBI Taxonomy" id="79078"/>
    <lineage>
        <taxon>Eukaryota</taxon>
        <taxon>Viridiplantae</taxon>
        <taxon>Streptophyta</taxon>
        <taxon>Embryophyta</taxon>
        <taxon>Tracheophyta</taxon>
        <taxon>Spermatophyta</taxon>
        <taxon>Magnoliopsida</taxon>
        <taxon>eudicotyledons</taxon>
        <taxon>Gunneridae</taxon>
        <taxon>Pentapetalae</taxon>
        <taxon>rosids</taxon>
        <taxon>fabids</taxon>
        <taxon>Fabales</taxon>
        <taxon>Fabaceae</taxon>
        <taxon>Papilionoideae</taxon>
        <taxon>50 kb inversion clade</taxon>
        <taxon>dalbergioids sensu lato</taxon>
        <taxon>Dalbergieae</taxon>
        <taxon>Pterocarpus clade</taxon>
        <taxon>Stylosanthes</taxon>
    </lineage>
</organism>
<proteinExistence type="predicted"/>
<evidence type="ECO:0000313" key="2">
    <source>
        <dbReference type="Proteomes" id="UP001341840"/>
    </source>
</evidence>
<reference evidence="1 2" key="1">
    <citation type="journal article" date="2023" name="Plants (Basel)">
        <title>Bridging the Gap: Combining Genomics and Transcriptomics Approaches to Understand Stylosanthes scabra, an Orphan Legume from the Brazilian Caatinga.</title>
        <authorList>
            <person name="Ferreira-Neto J.R.C."/>
            <person name="da Silva M.D."/>
            <person name="Binneck E."/>
            <person name="de Melo N.F."/>
            <person name="da Silva R.H."/>
            <person name="de Melo A.L.T.M."/>
            <person name="Pandolfi V."/>
            <person name="Bustamante F.O."/>
            <person name="Brasileiro-Vidal A.C."/>
            <person name="Benko-Iseppon A.M."/>
        </authorList>
    </citation>
    <scope>NUCLEOTIDE SEQUENCE [LARGE SCALE GENOMIC DNA]</scope>
    <source>
        <tissue evidence="1">Leaves</tissue>
    </source>
</reference>
<dbReference type="Proteomes" id="UP001341840">
    <property type="component" value="Unassembled WGS sequence"/>
</dbReference>
<accession>A0ABU6QZ92</accession>
<sequence>MFRQDWTKDEDDYSAWWLIWWCGGGLQKDEATVADGGDDCRSEKGLRRYLTDVDGNERRLGYVGRRGWMRMGDCRSTVAAPKRRWILNGASKFRTLPEARDRS</sequence>
<evidence type="ECO:0000313" key="1">
    <source>
        <dbReference type="EMBL" id="MED6116811.1"/>
    </source>
</evidence>